<reference evidence="1 2" key="1">
    <citation type="submission" date="2019-11" db="EMBL/GenBank/DDBJ databases">
        <authorList>
            <person name="Yang C."/>
            <person name="Li F."/>
        </authorList>
    </citation>
    <scope>NUCLEOTIDE SEQUENCE [LARGE SCALE GENOMIC DNA]</scope>
    <source>
        <strain evidence="1">KB4526</strain>
        <tissue evidence="1">Muscle</tissue>
    </source>
</reference>
<protein>
    <submittedName>
        <fullName evidence="1">LORF2 protein</fullName>
    </submittedName>
</protein>
<accession>A0A6G1AFR6</accession>
<dbReference type="EMBL" id="VOAJ01005331">
    <property type="protein sequence ID" value="KAF0874679.1"/>
    <property type="molecule type" value="Genomic_DNA"/>
</dbReference>
<evidence type="ECO:0000313" key="2">
    <source>
        <dbReference type="Proteomes" id="UP000475037"/>
    </source>
</evidence>
<dbReference type="AlphaFoldDB" id="A0A6G1AFR6"/>
<keyword evidence="2" id="KW-1185">Reference proteome</keyword>
<organism evidence="1 2">
    <name type="scientific">Crocuta crocuta</name>
    <name type="common">Spotted hyena</name>
    <dbReference type="NCBI Taxonomy" id="9678"/>
    <lineage>
        <taxon>Eukaryota</taxon>
        <taxon>Metazoa</taxon>
        <taxon>Chordata</taxon>
        <taxon>Craniata</taxon>
        <taxon>Vertebrata</taxon>
        <taxon>Euteleostomi</taxon>
        <taxon>Mammalia</taxon>
        <taxon>Eutheria</taxon>
        <taxon>Laurasiatheria</taxon>
        <taxon>Carnivora</taxon>
        <taxon>Feliformia</taxon>
        <taxon>Hyaenidae</taxon>
        <taxon>Crocuta</taxon>
    </lineage>
</organism>
<dbReference type="Proteomes" id="UP000475037">
    <property type="component" value="Unassembled WGS sequence"/>
</dbReference>
<comment type="caution">
    <text evidence="1">The sequence shown here is derived from an EMBL/GenBank/DDBJ whole genome shotgun (WGS) entry which is preliminary data.</text>
</comment>
<gene>
    <name evidence="1" type="primary">Pol_491</name>
    <name evidence="1" type="ORF">FOF47_R06453</name>
</gene>
<sequence>IENPEMDPQTYGQLICNKAGKTIQWNEDSFFSKWFLENWTVTYRKIEKKRKINLDHFVTSNTKINSKGMKGLNVGQEAVKILEEKAGKNLFDLGCRNSYSTHLQRQEKQKQ</sequence>
<feature type="non-terminal residue" evidence="1">
    <location>
        <position position="1"/>
    </location>
</feature>
<evidence type="ECO:0000313" key="1">
    <source>
        <dbReference type="EMBL" id="KAF0874679.1"/>
    </source>
</evidence>
<feature type="non-terminal residue" evidence="1">
    <location>
        <position position="111"/>
    </location>
</feature>
<proteinExistence type="predicted"/>
<name>A0A6G1AFR6_CROCR</name>